<evidence type="ECO:0000313" key="2">
    <source>
        <dbReference type="EMBL" id="PRO74492.1"/>
    </source>
</evidence>
<dbReference type="AlphaFoldDB" id="A0A2S9VDF0"/>
<protein>
    <submittedName>
        <fullName evidence="2">Alpha/beta hydrolase</fullName>
    </submittedName>
</protein>
<keyword evidence="3" id="KW-1185">Reference proteome</keyword>
<dbReference type="EMBL" id="PVNP01000049">
    <property type="protein sequence ID" value="PRO74492.1"/>
    <property type="molecule type" value="Genomic_DNA"/>
</dbReference>
<keyword evidence="2" id="KW-0378">Hydrolase</keyword>
<feature type="domain" description="AB hydrolase-1" evidence="1">
    <location>
        <begin position="35"/>
        <end position="162"/>
    </location>
</feature>
<dbReference type="OrthoDB" id="5296151at2"/>
<name>A0A2S9VDF0_9ALTE</name>
<reference evidence="3" key="1">
    <citation type="journal article" date="2020" name="Int. J. Syst. Evol. Microbiol.">
        <title>Alteromonas alba sp. nov., a marine bacterium isolated from the seawater of the West Pacific Ocean.</title>
        <authorList>
            <person name="Sun C."/>
            <person name="Wu Y.-H."/>
            <person name="Xamxidin M."/>
            <person name="Cheng H."/>
            <person name="Xu X.-W."/>
        </authorList>
    </citation>
    <scope>NUCLEOTIDE SEQUENCE [LARGE SCALE GENOMIC DNA]</scope>
    <source>
        <strain evidence="3">190</strain>
    </source>
</reference>
<comment type="caution">
    <text evidence="2">The sequence shown here is derived from an EMBL/GenBank/DDBJ whole genome shotgun (WGS) entry which is preliminary data.</text>
</comment>
<accession>A0A2S9VDF0</accession>
<evidence type="ECO:0000259" key="1">
    <source>
        <dbReference type="Pfam" id="PF00561"/>
    </source>
</evidence>
<proteinExistence type="predicted"/>
<gene>
    <name evidence="2" type="ORF">C6Y40_05920</name>
</gene>
<dbReference type="PANTHER" id="PTHR43798">
    <property type="entry name" value="MONOACYLGLYCEROL LIPASE"/>
    <property type="match status" value="1"/>
</dbReference>
<dbReference type="InterPro" id="IPR050266">
    <property type="entry name" value="AB_hydrolase_sf"/>
</dbReference>
<dbReference type="GO" id="GO:0016787">
    <property type="term" value="F:hydrolase activity"/>
    <property type="evidence" value="ECO:0007669"/>
    <property type="project" value="UniProtKB-KW"/>
</dbReference>
<dbReference type="SUPFAM" id="SSF53474">
    <property type="entry name" value="alpha/beta-Hydrolases"/>
    <property type="match status" value="1"/>
</dbReference>
<dbReference type="InterPro" id="IPR029058">
    <property type="entry name" value="AB_hydrolase_fold"/>
</dbReference>
<dbReference type="PANTHER" id="PTHR43798:SF33">
    <property type="entry name" value="HYDROLASE, PUTATIVE (AFU_ORTHOLOGUE AFUA_2G14860)-RELATED"/>
    <property type="match status" value="1"/>
</dbReference>
<dbReference type="GO" id="GO:0016020">
    <property type="term" value="C:membrane"/>
    <property type="evidence" value="ECO:0007669"/>
    <property type="project" value="TreeGrafter"/>
</dbReference>
<dbReference type="Proteomes" id="UP000238949">
    <property type="component" value="Unassembled WGS sequence"/>
</dbReference>
<evidence type="ECO:0000313" key="3">
    <source>
        <dbReference type="Proteomes" id="UP000238949"/>
    </source>
</evidence>
<dbReference type="InterPro" id="IPR000073">
    <property type="entry name" value="AB_hydrolase_1"/>
</dbReference>
<organism evidence="2 3">
    <name type="scientific">Alteromonas alba</name>
    <dbReference type="NCBI Taxonomy" id="2079529"/>
    <lineage>
        <taxon>Bacteria</taxon>
        <taxon>Pseudomonadati</taxon>
        <taxon>Pseudomonadota</taxon>
        <taxon>Gammaproteobacteria</taxon>
        <taxon>Alteromonadales</taxon>
        <taxon>Alteromonadaceae</taxon>
        <taxon>Alteromonas/Salinimonas group</taxon>
        <taxon>Alteromonas</taxon>
    </lineage>
</organism>
<dbReference type="Pfam" id="PF00561">
    <property type="entry name" value="Abhydrolase_1"/>
    <property type="match status" value="1"/>
</dbReference>
<sequence length="260" mass="29180">MLFFTFINRPVMHKIIHLCLLLILLLSARPVLATVVVFEAGFGQTAQSWAPLLKHLPADYKVITYTRPSIAQANAKPTSIAEDVQYLISQLKPFQGEQIVLVGHSYGGLIVSQVAELTPELIHGVVLLEPTVLSQRRQFKAIDSQRIAADDELMQQYLPAHLLAQYQLLSQQLDDAAIDTYPLPEDLPVALFTSTRRAADPLFFEETEQGKQQWLALHQALISNSEQAWHIRSKQFGHQPHKDQPALVAQAITELLSHKN</sequence>
<dbReference type="Gene3D" id="3.40.50.1820">
    <property type="entry name" value="alpha/beta hydrolase"/>
    <property type="match status" value="1"/>
</dbReference>